<feature type="compositionally biased region" description="Polar residues" evidence="1">
    <location>
        <begin position="1251"/>
        <end position="1264"/>
    </location>
</feature>
<feature type="compositionally biased region" description="Acidic residues" evidence="1">
    <location>
        <begin position="219"/>
        <end position="238"/>
    </location>
</feature>
<feature type="compositionally biased region" description="Low complexity" evidence="1">
    <location>
        <begin position="1596"/>
        <end position="1605"/>
    </location>
</feature>
<feature type="compositionally biased region" description="Acidic residues" evidence="1">
    <location>
        <begin position="760"/>
        <end position="778"/>
    </location>
</feature>
<feature type="compositionally biased region" description="Acidic residues" evidence="1">
    <location>
        <begin position="174"/>
        <end position="194"/>
    </location>
</feature>
<feature type="compositionally biased region" description="Polar residues" evidence="1">
    <location>
        <begin position="1"/>
        <end position="37"/>
    </location>
</feature>
<feature type="compositionally biased region" description="Acidic residues" evidence="1">
    <location>
        <begin position="2090"/>
        <end position="2104"/>
    </location>
</feature>
<feature type="compositionally biased region" description="Acidic residues" evidence="1">
    <location>
        <begin position="876"/>
        <end position="893"/>
    </location>
</feature>
<feature type="compositionally biased region" description="Polar residues" evidence="1">
    <location>
        <begin position="557"/>
        <end position="566"/>
    </location>
</feature>
<feature type="compositionally biased region" description="Basic and acidic residues" evidence="1">
    <location>
        <begin position="1797"/>
        <end position="1819"/>
    </location>
</feature>
<evidence type="ECO:0000313" key="3">
    <source>
        <dbReference type="Proteomes" id="UP000693981"/>
    </source>
</evidence>
<feature type="compositionally biased region" description="Low complexity" evidence="1">
    <location>
        <begin position="139"/>
        <end position="162"/>
    </location>
</feature>
<feature type="compositionally biased region" description="Polar residues" evidence="1">
    <location>
        <begin position="404"/>
        <end position="413"/>
    </location>
</feature>
<feature type="compositionally biased region" description="Polar residues" evidence="1">
    <location>
        <begin position="951"/>
        <end position="975"/>
    </location>
</feature>
<evidence type="ECO:0000256" key="1">
    <source>
        <dbReference type="SAM" id="MobiDB-lite"/>
    </source>
</evidence>
<gene>
    <name evidence="2" type="ORF">PHYBOEH_001646</name>
</gene>
<feature type="compositionally biased region" description="Polar residues" evidence="1">
    <location>
        <begin position="1088"/>
        <end position="1102"/>
    </location>
</feature>
<feature type="compositionally biased region" description="Acidic residues" evidence="1">
    <location>
        <begin position="2198"/>
        <end position="2218"/>
    </location>
</feature>
<proteinExistence type="predicted"/>
<feature type="compositionally biased region" description="Basic and acidic residues" evidence="1">
    <location>
        <begin position="518"/>
        <end position="534"/>
    </location>
</feature>
<feature type="compositionally biased region" description="Basic and acidic residues" evidence="1">
    <location>
        <begin position="39"/>
        <end position="51"/>
    </location>
</feature>
<feature type="compositionally biased region" description="Polar residues" evidence="1">
    <location>
        <begin position="1647"/>
        <end position="1661"/>
    </location>
</feature>
<dbReference type="EMBL" id="JAGDFL010000137">
    <property type="protein sequence ID" value="KAG7396833.1"/>
    <property type="molecule type" value="Genomic_DNA"/>
</dbReference>
<dbReference type="OrthoDB" id="10673599at2759"/>
<evidence type="ECO:0000313" key="2">
    <source>
        <dbReference type="EMBL" id="KAG7396833.1"/>
    </source>
</evidence>
<feature type="compositionally biased region" description="Acidic residues" evidence="1">
    <location>
        <begin position="1354"/>
        <end position="1363"/>
    </location>
</feature>
<name>A0A8T1WYJ7_9STRA</name>
<feature type="compositionally biased region" description="Acidic residues" evidence="1">
    <location>
        <begin position="2049"/>
        <end position="2065"/>
    </location>
</feature>
<feature type="compositionally biased region" description="Polar residues" evidence="1">
    <location>
        <begin position="487"/>
        <end position="497"/>
    </location>
</feature>
<feature type="compositionally biased region" description="Basic and acidic residues" evidence="1">
    <location>
        <begin position="1550"/>
        <end position="1570"/>
    </location>
</feature>
<accession>A0A8T1WYJ7</accession>
<feature type="compositionally biased region" description="Basic and acidic residues" evidence="1">
    <location>
        <begin position="598"/>
        <end position="607"/>
    </location>
</feature>
<feature type="compositionally biased region" description="Acidic residues" evidence="1">
    <location>
        <begin position="653"/>
        <end position="663"/>
    </location>
</feature>
<feature type="compositionally biased region" description="Acidic residues" evidence="1">
    <location>
        <begin position="2138"/>
        <end position="2169"/>
    </location>
</feature>
<dbReference type="Proteomes" id="UP000693981">
    <property type="component" value="Unassembled WGS sequence"/>
</dbReference>
<feature type="compositionally biased region" description="Polar residues" evidence="1">
    <location>
        <begin position="1469"/>
        <end position="1485"/>
    </location>
</feature>
<feature type="compositionally biased region" description="Acidic residues" evidence="1">
    <location>
        <begin position="1910"/>
        <end position="1922"/>
    </location>
</feature>
<feature type="compositionally biased region" description="Acidic residues" evidence="1">
    <location>
        <begin position="569"/>
        <end position="585"/>
    </location>
</feature>
<feature type="compositionally biased region" description="Polar residues" evidence="1">
    <location>
        <begin position="1933"/>
        <end position="1964"/>
    </location>
</feature>
<feature type="compositionally biased region" description="Low complexity" evidence="1">
    <location>
        <begin position="1616"/>
        <end position="1628"/>
    </location>
</feature>
<feature type="region of interest" description="Disordered" evidence="1">
    <location>
        <begin position="1"/>
        <end position="1312"/>
    </location>
</feature>
<feature type="compositionally biased region" description="Basic and acidic residues" evidence="1">
    <location>
        <begin position="734"/>
        <end position="746"/>
    </location>
</feature>
<comment type="caution">
    <text evidence="2">The sequence shown here is derived from an EMBL/GenBank/DDBJ whole genome shotgun (WGS) entry which is preliminary data.</text>
</comment>
<protein>
    <submittedName>
        <fullName evidence="2">Uncharacterized protein</fullName>
    </submittedName>
</protein>
<feature type="compositionally biased region" description="Basic and acidic residues" evidence="1">
    <location>
        <begin position="2105"/>
        <end position="2115"/>
    </location>
</feature>
<feature type="compositionally biased region" description="Low complexity" evidence="1">
    <location>
        <begin position="2170"/>
        <end position="2182"/>
    </location>
</feature>
<feature type="compositionally biased region" description="Basic and acidic residues" evidence="1">
    <location>
        <begin position="1986"/>
        <end position="2034"/>
    </location>
</feature>
<feature type="compositionally biased region" description="Basic and acidic residues" evidence="1">
    <location>
        <begin position="71"/>
        <end position="82"/>
    </location>
</feature>
<sequence>MEDTPQQATSTEKTPMIPSDQSTEQLQVPSEIPSMSQADEAKQEILGKNEGNRLPVADTGPMSEAEASEPSSDHGVDLPHMEDAEEIQDEKAGEETMAAVTPSVEPETTTASELPLQVAEQDPDSTDAGAEVEGEKSDPAAALGPPAVPAVEEPTPTPDDTGSNAMVDVMYGDDYNEFEDNGGDDEDMASDTDVDIPTTATGPVTDGTLPVSKSGEDLYGNDDNEFEEDDIPNIEETEATGVPAVTGEEPAAPSSHIDTQDEESLAVMENDPVASGVDLDHEDKREPADSTSDNIGSSEVKENDSETAAFKSASDPVEGEGSTPSTAALDPVDEPVEADKSLPPDDSSPAGDGAGDADISATGDGAVEAEKSQEPASSTMNPSGVDVDPNDSDAPAASTKEEPNNSPILNSGGNPEPYEGRECETLADEGTHAVTVVEDTVKASENLDTADDPDKPSEPAVEVEVASQPAEESDAIPPATAGDDIVQSETDIAQPSSDEPFDTSPRGTPADFSQQQSDDEKPMDTAEESAHTEDPQATNDATITPDENDDGTRKLISDNSNVSVQSAGYDEENFEDDEGQQETDAAEPAVAATEDATEDVKHQEHQSSDIPDNAAAPDITETNIDAPAALDAEDTFKTLAANNSEVSVHSEPYEDDDFDEGAQEVEKPSVDPVPDESSHTPDQQIVEVKSSGGNVEDDLSLAETLEAADAIDNKTVQDLTPADTPTALVEESGNETKDAAIDEGSPKYHASQGDDLSTGEQEDVPNNEVPTDDSDPAAEVDQSSGQHQLHPIDLAVTEIPIQADPSADSSDTANKVDPVKDSSQSTDHEAAADALMEDPIDASEPRPITPDNPATSIEADDATGPSDSAAPSADVDSPEFAEYDGDDFDDAPEDKETPVDTVMPDLGDGNENATNVLDTEPISKENTDDVSDISTPTIEQEDDDPLHPAPTSESEPQPTSQPENTNDEVTPTQSVEDAGPDAVHEADDGWMPMVPAPEPQELSSTPSAHLDEESSPAVPVDERGLDPVVDPTGEAVKDMATPETDSAAAVASEGSSDQASSAYPEDESDKADDPVPETTAINYEMPPFSQNEEPSRQVGSSTPEDEPSINSVVEPLVEQPPEQASATEDANAEGSETPPTDEPDHTTAASGDAHTTDQMNDYSQGADDFDEDVSEPEQKSTDADVVAETPMEPAVNATRDEHQYADADFDEDATTSLNEIPADEASVVQPDNNDDSAAKDTPATEDPVDENVTSPPTIENNYSEQNDEIRANEVDNEALVIENPEPKSVAATLEPSPSANAYEEDFPVDDRPSVAHSQLDAAEVVEPVIANPEPITAPEFVAVTSEPSPSTNAYEEDFPDDDAPPVTQRQLGVAEDAVPTNDTLENVEQVVAAEAEDAPPESNPSVAASEEENFSPEDATPETVEQVTMNVPAVCAEGASPDDVSAADEGSGALGNSDSDPQVPAANNEDPTPVSNAEDTMPQTSSKEELYDEGFEEDKPALDAVESGLDDDNDHTLTTAVNPPATPDIAIPDRNDEASAESTDANNVDESEKSVAQEPDAAKAEDDDRLNPTLKPVEPETMESDPAEPIPDPEVSEASPSSESSTAIKGNPAAETVSVTSSDSPVSGDGKDAPVAATMAENDQPAAKTNDQFGEEGNTNEAKIEDDVDSTILPAAGTATDPSLDEMNVESVERPLVDGNAGNGTAVVTKDKENDFEAKGAQEAGSSELLRDDLDLPDEEEVTHGDSLGEPDGVENTAAVVKDDPMEAYKQSPEPSSDITQHAEHDSVATEESQPLMEKENAGAPIDAKREEEIVKDESVLVSKESEEDSGATHPSKSVSVATEESQPPEERTEIAASEEEVVKDEPAEVSKELLNPSSDISTAEPVELVPTTSEESKPLVNEQDTVAPVDEEYEEDEEVQDELAVVSKELTKSSPDTGEQPNALVPTTSEEPQSVVKEQNTAVSGEADYDDEQFADEPPSVPDKIVARDKVAVEDNAPKQSAHEEPSEMEYESPRFEEEEEIPKSNDAHKKPESPSALPAEVLKSEENGYDDDDGYNEFDDQDNSESLTPAVVSRKAPVPAVEPPVSPTEDEYEDFENDEDPQEEKLTGTKSKDTPPVVSVPPSSTPSDPPASARDEDIEEVAEEAQDAEEEAYAEEQDYNEFEEDDTSPSTSSKATPAAAPEDKQNKPTHPPVEAAEGEGDDYEDEEEYGDDEGEFEKDSPRTKPITAPVQSAATAKSDVDEMDDEVGYDSEYNESDD</sequence>
<feature type="compositionally biased region" description="Basic and acidic residues" evidence="1">
    <location>
        <begin position="1709"/>
        <end position="1720"/>
    </location>
</feature>
<feature type="compositionally biased region" description="Basic and acidic residues" evidence="1">
    <location>
        <begin position="278"/>
        <end position="288"/>
    </location>
</feature>
<reference evidence="2" key="1">
    <citation type="submission" date="2021-02" db="EMBL/GenBank/DDBJ databases">
        <authorList>
            <person name="Palmer J.M."/>
        </authorList>
    </citation>
    <scope>NUCLEOTIDE SEQUENCE</scope>
    <source>
        <strain evidence="2">SCRP23</strain>
    </source>
</reference>
<organism evidence="2 3">
    <name type="scientific">Phytophthora boehmeriae</name>
    <dbReference type="NCBI Taxonomy" id="109152"/>
    <lineage>
        <taxon>Eukaryota</taxon>
        <taxon>Sar</taxon>
        <taxon>Stramenopiles</taxon>
        <taxon>Oomycota</taxon>
        <taxon>Peronosporomycetes</taxon>
        <taxon>Peronosporales</taxon>
        <taxon>Peronosporaceae</taxon>
        <taxon>Phytophthora</taxon>
    </lineage>
</organism>
<feature type="region of interest" description="Disordered" evidence="1">
    <location>
        <begin position="1345"/>
        <end position="2260"/>
    </location>
</feature>
<keyword evidence="3" id="KW-1185">Reference proteome</keyword>
<feature type="compositionally biased region" description="Low complexity" evidence="1">
    <location>
        <begin position="862"/>
        <end position="875"/>
    </location>
</feature>
<feature type="compositionally biased region" description="Acidic residues" evidence="1">
    <location>
        <begin position="2243"/>
        <end position="2260"/>
    </location>
</feature>
<feature type="compositionally biased region" description="Low complexity" evidence="1">
    <location>
        <begin position="344"/>
        <end position="366"/>
    </location>
</feature>
<feature type="compositionally biased region" description="Polar residues" evidence="1">
    <location>
        <begin position="1833"/>
        <end position="1846"/>
    </location>
</feature>